<evidence type="ECO:0000256" key="4">
    <source>
        <dbReference type="PIRSR" id="PIRSR001365-2"/>
    </source>
</evidence>
<dbReference type="GO" id="GO:0005829">
    <property type="term" value="C:cytosol"/>
    <property type="evidence" value="ECO:0007669"/>
    <property type="project" value="TreeGrafter"/>
</dbReference>
<dbReference type="PIRSF" id="PIRSF001365">
    <property type="entry name" value="DHDPS"/>
    <property type="match status" value="1"/>
</dbReference>
<protein>
    <submittedName>
        <fullName evidence="5">Dihydrodipicolinate synthase/N-acetylneuraminate lyase</fullName>
    </submittedName>
</protein>
<dbReference type="STRING" id="158190.SpiGrapes_1317"/>
<dbReference type="GO" id="GO:0008747">
    <property type="term" value="F:N-acetylneuraminate lyase activity"/>
    <property type="evidence" value="ECO:0007669"/>
    <property type="project" value="TreeGrafter"/>
</dbReference>
<dbReference type="HOGENOM" id="CLU_049343_6_0_12"/>
<proteinExistence type="inferred from homology"/>
<reference evidence="5 6" key="1">
    <citation type="submission" date="2011-11" db="EMBL/GenBank/DDBJ databases">
        <title>Complete sequence of Spirochaeta sp. grapes.</title>
        <authorList>
            <consortium name="US DOE Joint Genome Institute"/>
            <person name="Lucas S."/>
            <person name="Han J."/>
            <person name="Lapidus A."/>
            <person name="Cheng J.-F."/>
            <person name="Goodwin L."/>
            <person name="Pitluck S."/>
            <person name="Peters L."/>
            <person name="Ovchinnikova G."/>
            <person name="Munk A.C."/>
            <person name="Detter J.C."/>
            <person name="Han C."/>
            <person name="Tapia R."/>
            <person name="Land M."/>
            <person name="Hauser L."/>
            <person name="Kyrpides N."/>
            <person name="Ivanova N."/>
            <person name="Pagani I."/>
            <person name="Ritalahtilisa K."/>
            <person name="Loeffler F."/>
            <person name="Woyke T."/>
        </authorList>
    </citation>
    <scope>NUCLEOTIDE SEQUENCE [LARGE SCALE GENOMIC DNA]</scope>
    <source>
        <strain evidence="6">ATCC BAA-1885 / DSM 22778 / Grapes</strain>
    </source>
</reference>
<dbReference type="SUPFAM" id="SSF51569">
    <property type="entry name" value="Aldolase"/>
    <property type="match status" value="1"/>
</dbReference>
<dbReference type="PANTHER" id="PTHR42849">
    <property type="entry name" value="N-ACETYLNEURAMINATE LYASE"/>
    <property type="match status" value="1"/>
</dbReference>
<dbReference type="EMBL" id="CP003155">
    <property type="protein sequence ID" value="AEV29130.1"/>
    <property type="molecule type" value="Genomic_DNA"/>
</dbReference>
<evidence type="ECO:0000256" key="3">
    <source>
        <dbReference type="PIRSR" id="PIRSR001365-1"/>
    </source>
</evidence>
<comment type="similarity">
    <text evidence="2">Belongs to the DapA family.</text>
</comment>
<evidence type="ECO:0000256" key="2">
    <source>
        <dbReference type="PIRNR" id="PIRNR001365"/>
    </source>
</evidence>
<dbReference type="PANTHER" id="PTHR42849:SF1">
    <property type="entry name" value="N-ACETYLNEURAMINATE LYASE"/>
    <property type="match status" value="1"/>
</dbReference>
<evidence type="ECO:0000256" key="1">
    <source>
        <dbReference type="ARBA" id="ARBA00023239"/>
    </source>
</evidence>
<gene>
    <name evidence="5" type="ordered locus">SpiGrapes_1317</name>
</gene>
<dbReference type="InterPro" id="IPR013785">
    <property type="entry name" value="Aldolase_TIM"/>
</dbReference>
<dbReference type="SMART" id="SM01130">
    <property type="entry name" value="DHDPS"/>
    <property type="match status" value="1"/>
</dbReference>
<dbReference type="Proteomes" id="UP000005632">
    <property type="component" value="Chromosome"/>
</dbReference>
<dbReference type="Gene3D" id="3.20.20.70">
    <property type="entry name" value="Aldolase class I"/>
    <property type="match status" value="1"/>
</dbReference>
<dbReference type="GO" id="GO:0019262">
    <property type="term" value="P:N-acetylneuraminate catabolic process"/>
    <property type="evidence" value="ECO:0007669"/>
    <property type="project" value="TreeGrafter"/>
</dbReference>
<dbReference type="eggNOG" id="COG0329">
    <property type="taxonomic scope" value="Bacteria"/>
</dbReference>
<accession>G8QTV4</accession>
<keyword evidence="6" id="KW-1185">Reference proteome</keyword>
<feature type="active site" description="Schiff-base intermediate with substrate" evidence="3">
    <location>
        <position position="165"/>
    </location>
</feature>
<dbReference type="InterPro" id="IPR002220">
    <property type="entry name" value="DapA-like"/>
</dbReference>
<organism evidence="5 6">
    <name type="scientific">Sphaerochaeta pleomorpha (strain ATCC BAA-1885 / DSM 22778 / Grapes)</name>
    <dbReference type="NCBI Taxonomy" id="158190"/>
    <lineage>
        <taxon>Bacteria</taxon>
        <taxon>Pseudomonadati</taxon>
        <taxon>Spirochaetota</taxon>
        <taxon>Spirochaetia</taxon>
        <taxon>Spirochaetales</taxon>
        <taxon>Sphaerochaetaceae</taxon>
        <taxon>Sphaerochaeta</taxon>
    </lineage>
</organism>
<sequence>MVEKPFRENGVYSALFTPFTDKGELDLLKLKQLVRFEMNQGVEGFYCCGSSGEGLLLDQSERVAIVETVASEIGGTVPLIVHTGSLGTKEAIALSQHAQKCGAAAVSLIPPIYYHYSQKEVAGYYEDVVNAIDLGVIVYNIPQFTGISFSKDNTLLANEKIVGIKHTSMNLYELERISQAFPEKTIFNGFDEIWLYSMAAGATATIGTTVNICPKVFGLIREAFLKGDMAEAQAIQHDLNAFIESLVRTGIFPSAKYCMTLQGIDVGPCRKPFDLLSGVEKGHVEQALAKMHKYL</sequence>
<keyword evidence="1 2" id="KW-0456">Lyase</keyword>
<dbReference type="PRINTS" id="PR00146">
    <property type="entry name" value="DHPICSNTHASE"/>
</dbReference>
<feature type="active site" description="Proton donor/acceptor" evidence="3">
    <location>
        <position position="139"/>
    </location>
</feature>
<name>G8QTV4_SPHPG</name>
<feature type="binding site" evidence="4">
    <location>
        <position position="206"/>
    </location>
    <ligand>
        <name>pyruvate</name>
        <dbReference type="ChEBI" id="CHEBI:15361"/>
    </ligand>
</feature>
<dbReference type="KEGG" id="sgp:SpiGrapes_1317"/>
<evidence type="ECO:0000313" key="6">
    <source>
        <dbReference type="Proteomes" id="UP000005632"/>
    </source>
</evidence>
<dbReference type="Pfam" id="PF00701">
    <property type="entry name" value="DHDPS"/>
    <property type="match status" value="1"/>
</dbReference>
<evidence type="ECO:0000313" key="5">
    <source>
        <dbReference type="EMBL" id="AEV29130.1"/>
    </source>
</evidence>
<dbReference type="AlphaFoldDB" id="G8QTV4"/>
<dbReference type="RefSeq" id="WP_014269979.1">
    <property type="nucleotide sequence ID" value="NC_016633.1"/>
</dbReference>